<dbReference type="Proteomes" id="UP000799440">
    <property type="component" value="Unassembled WGS sequence"/>
</dbReference>
<keyword evidence="5" id="KW-0539">Nucleus</keyword>
<evidence type="ECO:0000313" key="8">
    <source>
        <dbReference type="EMBL" id="KAF2742522.1"/>
    </source>
</evidence>
<evidence type="ECO:0000256" key="4">
    <source>
        <dbReference type="ARBA" id="ARBA00023163"/>
    </source>
</evidence>
<accession>A0A6A6UW71</accession>
<evidence type="ECO:0000256" key="5">
    <source>
        <dbReference type="ARBA" id="ARBA00023242"/>
    </source>
</evidence>
<dbReference type="PRINTS" id="PR00755">
    <property type="entry name" value="AFLATOXINBRP"/>
</dbReference>
<feature type="compositionally biased region" description="Low complexity" evidence="6">
    <location>
        <begin position="73"/>
        <end position="87"/>
    </location>
</feature>
<dbReference type="PANTHER" id="PTHR31069">
    <property type="entry name" value="OLEATE-ACTIVATED TRANSCRIPTION FACTOR 1-RELATED"/>
    <property type="match status" value="1"/>
</dbReference>
<reference evidence="8" key="1">
    <citation type="journal article" date="2020" name="Stud. Mycol.">
        <title>101 Dothideomycetes genomes: a test case for predicting lifestyles and emergence of pathogens.</title>
        <authorList>
            <person name="Haridas S."/>
            <person name="Albert R."/>
            <person name="Binder M."/>
            <person name="Bloem J."/>
            <person name="Labutti K."/>
            <person name="Salamov A."/>
            <person name="Andreopoulos B."/>
            <person name="Baker S."/>
            <person name="Barry K."/>
            <person name="Bills G."/>
            <person name="Bluhm B."/>
            <person name="Cannon C."/>
            <person name="Castanera R."/>
            <person name="Culley D."/>
            <person name="Daum C."/>
            <person name="Ezra D."/>
            <person name="Gonzalez J."/>
            <person name="Henrissat B."/>
            <person name="Kuo A."/>
            <person name="Liang C."/>
            <person name="Lipzen A."/>
            <person name="Lutzoni F."/>
            <person name="Magnuson J."/>
            <person name="Mondo S."/>
            <person name="Nolan M."/>
            <person name="Ohm R."/>
            <person name="Pangilinan J."/>
            <person name="Park H.-J."/>
            <person name="Ramirez L."/>
            <person name="Alfaro M."/>
            <person name="Sun H."/>
            <person name="Tritt A."/>
            <person name="Yoshinaga Y."/>
            <person name="Zwiers L.-H."/>
            <person name="Turgeon B."/>
            <person name="Goodwin S."/>
            <person name="Spatafora J."/>
            <person name="Crous P."/>
            <person name="Grigoriev I."/>
        </authorList>
    </citation>
    <scope>NUCLEOTIDE SEQUENCE</scope>
    <source>
        <strain evidence="8">CBS 119925</strain>
    </source>
</reference>
<keyword evidence="3" id="KW-0238">DNA-binding</keyword>
<dbReference type="SUPFAM" id="SSF57701">
    <property type="entry name" value="Zn2/Cys6 DNA-binding domain"/>
    <property type="match status" value="1"/>
</dbReference>
<dbReference type="OrthoDB" id="2328572at2759"/>
<dbReference type="GO" id="GO:0003677">
    <property type="term" value="F:DNA binding"/>
    <property type="evidence" value="ECO:0007669"/>
    <property type="project" value="UniProtKB-KW"/>
</dbReference>
<evidence type="ECO:0000256" key="3">
    <source>
        <dbReference type="ARBA" id="ARBA00023125"/>
    </source>
</evidence>
<dbReference type="PANTHER" id="PTHR31069:SF31">
    <property type="entry name" value="MONODICTYPHENONE CLUSTER TRANSCRIPTION FACTOR-RELATED"/>
    <property type="match status" value="1"/>
</dbReference>
<keyword evidence="4" id="KW-0804">Transcription</keyword>
<feature type="region of interest" description="Disordered" evidence="6">
    <location>
        <begin position="58"/>
        <end position="100"/>
    </location>
</feature>
<evidence type="ECO:0000313" key="9">
    <source>
        <dbReference type="Proteomes" id="UP000799440"/>
    </source>
</evidence>
<name>A0A6A6UW71_9PLEO</name>
<dbReference type="InterPro" id="IPR050675">
    <property type="entry name" value="OAF3"/>
</dbReference>
<evidence type="ECO:0000256" key="6">
    <source>
        <dbReference type="SAM" id="MobiDB-lite"/>
    </source>
</evidence>
<dbReference type="InterPro" id="IPR001138">
    <property type="entry name" value="Zn2Cys6_DnaBD"/>
</dbReference>
<evidence type="ECO:0000259" key="7">
    <source>
        <dbReference type="PROSITE" id="PS50048"/>
    </source>
</evidence>
<dbReference type="SMART" id="SM00066">
    <property type="entry name" value="GAL4"/>
    <property type="match status" value="1"/>
</dbReference>
<feature type="compositionally biased region" description="Low complexity" evidence="6">
    <location>
        <begin position="324"/>
        <end position="337"/>
    </location>
</feature>
<feature type="region of interest" description="Disordered" evidence="6">
    <location>
        <begin position="316"/>
        <end position="352"/>
    </location>
</feature>
<dbReference type="GO" id="GO:0008270">
    <property type="term" value="F:zinc ion binding"/>
    <property type="evidence" value="ECO:0007669"/>
    <property type="project" value="InterPro"/>
</dbReference>
<keyword evidence="9" id="KW-1185">Reference proteome</keyword>
<keyword evidence="1" id="KW-0479">Metal-binding</keyword>
<dbReference type="PROSITE" id="PS50048">
    <property type="entry name" value="ZN2_CY6_FUNGAL_2"/>
    <property type="match status" value="1"/>
</dbReference>
<dbReference type="CDD" id="cd00067">
    <property type="entry name" value="GAL4"/>
    <property type="match status" value="1"/>
</dbReference>
<evidence type="ECO:0000256" key="1">
    <source>
        <dbReference type="ARBA" id="ARBA00022723"/>
    </source>
</evidence>
<evidence type="ECO:0000256" key="2">
    <source>
        <dbReference type="ARBA" id="ARBA00023015"/>
    </source>
</evidence>
<dbReference type="GO" id="GO:0000981">
    <property type="term" value="F:DNA-binding transcription factor activity, RNA polymerase II-specific"/>
    <property type="evidence" value="ECO:0007669"/>
    <property type="project" value="InterPro"/>
</dbReference>
<gene>
    <name evidence="8" type="ORF">M011DRAFT_264346</name>
</gene>
<dbReference type="Pfam" id="PF00172">
    <property type="entry name" value="Zn_clus"/>
    <property type="match status" value="1"/>
</dbReference>
<protein>
    <recommendedName>
        <fullName evidence="7">Zn(2)-C6 fungal-type domain-containing protein</fullName>
    </recommendedName>
</protein>
<dbReference type="EMBL" id="MU006607">
    <property type="protein sequence ID" value="KAF2742522.1"/>
    <property type="molecule type" value="Genomic_DNA"/>
</dbReference>
<proteinExistence type="predicted"/>
<keyword evidence="2" id="KW-0805">Transcription regulation</keyword>
<feature type="domain" description="Zn(2)-C6 fungal-type" evidence="7">
    <location>
        <begin position="20"/>
        <end position="50"/>
    </location>
</feature>
<dbReference type="Gene3D" id="4.10.240.10">
    <property type="entry name" value="Zn(2)-C6 fungal-type DNA-binding domain"/>
    <property type="match status" value="1"/>
</dbReference>
<sequence>MSNMNPSLPPNTSHQKLRNSCDACNTAKVKCSKERPTCRRCERRELFCVYSVSLRSSKRPADQRGAANRARTQSTSNGSPPNQNQNQAGVQLNGGSPLSHLQLDTAMDTAMDTSTDSASMPSSLYDFNSAALSEVNFGMPGLDDYFNLDPTLSLVDLPTSLAEASSLLARQHQQQTAFGGYGNASPAMITPPLAHAALPTVPICGCQQNILSKLSELSLSSSGSGVAVPFDRALSENRAIVALCTSTLDCAACARGNDTMLILTLAALLAHVLVVFKVLFQSRQSPGEIVNISALARQNGDAQYLYGGLDLLSPPPSSAGSVRGPSSKSGLSTRSGSTASISGDLTPPSELRQPVRLRLGEYELDERDEQILQNNLLKIELGKITALVESFESRLGRLGGPSDEGMLQQPKGSNETKLHSDIAGYLRQGLRANYEALKRLATGS</sequence>
<dbReference type="InterPro" id="IPR036864">
    <property type="entry name" value="Zn2-C6_fun-type_DNA-bd_sf"/>
</dbReference>
<organism evidence="8 9">
    <name type="scientific">Sporormia fimetaria CBS 119925</name>
    <dbReference type="NCBI Taxonomy" id="1340428"/>
    <lineage>
        <taxon>Eukaryota</taxon>
        <taxon>Fungi</taxon>
        <taxon>Dikarya</taxon>
        <taxon>Ascomycota</taxon>
        <taxon>Pezizomycotina</taxon>
        <taxon>Dothideomycetes</taxon>
        <taxon>Pleosporomycetidae</taxon>
        <taxon>Pleosporales</taxon>
        <taxon>Sporormiaceae</taxon>
        <taxon>Sporormia</taxon>
    </lineage>
</organism>
<dbReference type="AlphaFoldDB" id="A0A6A6UW71"/>